<keyword evidence="3" id="KW-1185">Reference proteome</keyword>
<evidence type="ECO:0000256" key="1">
    <source>
        <dbReference type="SAM" id="Phobius"/>
    </source>
</evidence>
<comment type="caution">
    <text evidence="2">The sequence shown here is derived from an EMBL/GenBank/DDBJ whole genome shotgun (WGS) entry which is preliminary data.</text>
</comment>
<gene>
    <name evidence="2" type="ORF">Pla123a_16160</name>
</gene>
<feature type="transmembrane region" description="Helical" evidence="1">
    <location>
        <begin position="411"/>
        <end position="431"/>
    </location>
</feature>
<dbReference type="Proteomes" id="UP000318478">
    <property type="component" value="Unassembled WGS sequence"/>
</dbReference>
<feature type="transmembrane region" description="Helical" evidence="1">
    <location>
        <begin position="466"/>
        <end position="489"/>
    </location>
</feature>
<dbReference type="EMBL" id="SJPO01000003">
    <property type="protein sequence ID" value="TWT77820.1"/>
    <property type="molecule type" value="Genomic_DNA"/>
</dbReference>
<keyword evidence="1" id="KW-0472">Membrane</keyword>
<feature type="transmembrane region" description="Helical" evidence="1">
    <location>
        <begin position="240"/>
        <end position="260"/>
    </location>
</feature>
<dbReference type="AlphaFoldDB" id="A0A5C5YSS7"/>
<feature type="transmembrane region" description="Helical" evidence="1">
    <location>
        <begin position="272"/>
        <end position="294"/>
    </location>
</feature>
<dbReference type="RefSeq" id="WP_146585669.1">
    <property type="nucleotide sequence ID" value="NZ_SJPO01000003.1"/>
</dbReference>
<dbReference type="PANTHER" id="PTHR36844:SF1">
    <property type="entry name" value="PROTEASE PRSW"/>
    <property type="match status" value="1"/>
</dbReference>
<dbReference type="InterPro" id="IPR026898">
    <property type="entry name" value="PrsW"/>
</dbReference>
<evidence type="ECO:0008006" key="4">
    <source>
        <dbReference type="Google" id="ProtNLM"/>
    </source>
</evidence>
<feature type="transmembrane region" description="Helical" evidence="1">
    <location>
        <begin position="437"/>
        <end position="454"/>
    </location>
</feature>
<dbReference type="OrthoDB" id="243071at2"/>
<sequence>MSWTTKLARRSHDPVFLWRVAIGIVAAGLLLSFAAPLLAGLAGQDPLQRCLVESVHNPNHPWRPLERLQLAPNADFYQVLDAAALIARRLDPEGDLPPLGLFDNAAQRWDREAAEIATVMTNSVVGHGSRLSLYRQANRRPPTRYANYALAHCLADDPAAATQRIDLLRAEADQFDSQSARERLVSALAVADRWDELTALADNPDYRPLIPPYALAEQAAERDDWLAVLRQMPALMFQQYAPGPAVLALLTGACWLSFLLHIGRFYQGRVSLWLCLAGVALGVVSVGLTLFFILVQEAGWGLEESNELIPGLKYFILGVGLREELAKLLLLLPLIPWLVSRRSELQALIVSACVGLGFAVEENVGYFGNSLGASSLGRLTMANFLHMSLTGLVGLAVCRACWHPKTLGPEAFAVFGVAVLGHGLYDAFIVLPALNDQWGLVTLLIYIGVVYQFFREFRAANHSESYRLSVSFTFTVGVALVTSATYVYLSSQLGHNAALKLLSAELLSSAILIYLFLREAPDSLIDV</sequence>
<feature type="transmembrane region" description="Helical" evidence="1">
    <location>
        <begin position="380"/>
        <end position="402"/>
    </location>
</feature>
<evidence type="ECO:0000313" key="2">
    <source>
        <dbReference type="EMBL" id="TWT77820.1"/>
    </source>
</evidence>
<name>A0A5C5YSS7_9BACT</name>
<reference evidence="2 3" key="1">
    <citation type="submission" date="2019-02" db="EMBL/GenBank/DDBJ databases">
        <title>Deep-cultivation of Planctomycetes and their phenomic and genomic characterization uncovers novel biology.</title>
        <authorList>
            <person name="Wiegand S."/>
            <person name="Jogler M."/>
            <person name="Boedeker C."/>
            <person name="Pinto D."/>
            <person name="Vollmers J."/>
            <person name="Rivas-Marin E."/>
            <person name="Kohn T."/>
            <person name="Peeters S.H."/>
            <person name="Heuer A."/>
            <person name="Rast P."/>
            <person name="Oberbeckmann S."/>
            <person name="Bunk B."/>
            <person name="Jeske O."/>
            <person name="Meyerdierks A."/>
            <person name="Storesund J.E."/>
            <person name="Kallscheuer N."/>
            <person name="Luecker S."/>
            <person name="Lage O.M."/>
            <person name="Pohl T."/>
            <person name="Merkel B.J."/>
            <person name="Hornburger P."/>
            <person name="Mueller R.-W."/>
            <person name="Bruemmer F."/>
            <person name="Labrenz M."/>
            <person name="Spormann A.M."/>
            <person name="Op Den Camp H."/>
            <person name="Overmann J."/>
            <person name="Amann R."/>
            <person name="Jetten M.S.M."/>
            <person name="Mascher T."/>
            <person name="Medema M.H."/>
            <person name="Devos D.P."/>
            <person name="Kaster A.-K."/>
            <person name="Ovreas L."/>
            <person name="Rohde M."/>
            <person name="Galperin M.Y."/>
            <person name="Jogler C."/>
        </authorList>
    </citation>
    <scope>NUCLEOTIDE SEQUENCE [LARGE SCALE GENOMIC DNA]</scope>
    <source>
        <strain evidence="2 3">Pla123a</strain>
    </source>
</reference>
<keyword evidence="1" id="KW-1133">Transmembrane helix</keyword>
<evidence type="ECO:0000313" key="3">
    <source>
        <dbReference type="Proteomes" id="UP000318478"/>
    </source>
</evidence>
<accession>A0A5C5YSS7</accession>
<dbReference type="GO" id="GO:0008233">
    <property type="term" value="F:peptidase activity"/>
    <property type="evidence" value="ECO:0007669"/>
    <property type="project" value="InterPro"/>
</dbReference>
<keyword evidence="1" id="KW-0812">Transmembrane</keyword>
<dbReference type="PANTHER" id="PTHR36844">
    <property type="entry name" value="PROTEASE PRSW"/>
    <property type="match status" value="1"/>
</dbReference>
<proteinExistence type="predicted"/>
<organism evidence="2 3">
    <name type="scientific">Posidoniimonas polymericola</name>
    <dbReference type="NCBI Taxonomy" id="2528002"/>
    <lineage>
        <taxon>Bacteria</taxon>
        <taxon>Pseudomonadati</taxon>
        <taxon>Planctomycetota</taxon>
        <taxon>Planctomycetia</taxon>
        <taxon>Pirellulales</taxon>
        <taxon>Lacipirellulaceae</taxon>
        <taxon>Posidoniimonas</taxon>
    </lineage>
</organism>
<dbReference type="Pfam" id="PF13367">
    <property type="entry name" value="PrsW-protease"/>
    <property type="match status" value="1"/>
</dbReference>
<protein>
    <recommendedName>
        <fullName evidence="4">Protease PrsW</fullName>
    </recommendedName>
</protein>